<protein>
    <submittedName>
        <fullName evidence="1">Uncharacterized protein</fullName>
    </submittedName>
</protein>
<sequence>MIPVVPNARQKSSNFRSKLLCQNSLTVDNPVDNLWITPRNSVDKCVDK</sequence>
<name>A0ABT9MI81_9DEIO</name>
<organism evidence="1 2">
    <name type="scientific">Deinococcus enclensis</name>
    <dbReference type="NCBI Taxonomy" id="1049582"/>
    <lineage>
        <taxon>Bacteria</taxon>
        <taxon>Thermotogati</taxon>
        <taxon>Deinococcota</taxon>
        <taxon>Deinococci</taxon>
        <taxon>Deinococcales</taxon>
        <taxon>Deinococcaceae</taxon>
        <taxon>Deinococcus</taxon>
    </lineage>
</organism>
<evidence type="ECO:0000313" key="2">
    <source>
        <dbReference type="Proteomes" id="UP001232163"/>
    </source>
</evidence>
<reference evidence="1 2" key="1">
    <citation type="submission" date="2023-07" db="EMBL/GenBank/DDBJ databases">
        <title>Genomic Encyclopedia of Type Strains, Phase IV (KMG-IV): sequencing the most valuable type-strain genomes for metagenomic binning, comparative biology and taxonomic classification.</title>
        <authorList>
            <person name="Goeker M."/>
        </authorList>
    </citation>
    <scope>NUCLEOTIDE SEQUENCE [LARGE SCALE GENOMIC DNA]</scope>
    <source>
        <strain evidence="1 2">NIO-1023</strain>
    </source>
</reference>
<keyword evidence="2" id="KW-1185">Reference proteome</keyword>
<comment type="caution">
    <text evidence="1">The sequence shown here is derived from an EMBL/GenBank/DDBJ whole genome shotgun (WGS) entry which is preliminary data.</text>
</comment>
<dbReference type="EMBL" id="JAURUR010000016">
    <property type="protein sequence ID" value="MDP9765899.1"/>
    <property type="molecule type" value="Genomic_DNA"/>
</dbReference>
<gene>
    <name evidence="1" type="ORF">QO006_003357</name>
</gene>
<evidence type="ECO:0000313" key="1">
    <source>
        <dbReference type="EMBL" id="MDP9765899.1"/>
    </source>
</evidence>
<accession>A0ABT9MI81</accession>
<proteinExistence type="predicted"/>
<dbReference type="Proteomes" id="UP001232163">
    <property type="component" value="Unassembled WGS sequence"/>
</dbReference>